<name>A0AAD2HHF0_9AGAR</name>
<sequence length="77" mass="8342">MPSETPLAVKNEGETETDALRNSPLTHSSRALSSARSKFSSIRRVSRSSSARSNAEMSDARIADMNGEKMSARTGNR</sequence>
<feature type="compositionally biased region" description="Low complexity" evidence="1">
    <location>
        <begin position="36"/>
        <end position="53"/>
    </location>
</feature>
<evidence type="ECO:0000313" key="4">
    <source>
        <dbReference type="Proteomes" id="UP001295794"/>
    </source>
</evidence>
<dbReference type="AlphaFoldDB" id="A0AAD2HHF0"/>
<comment type="caution">
    <text evidence="3">The sequence shown here is derived from an EMBL/GenBank/DDBJ whole genome shotgun (WGS) entry which is preliminary data.</text>
</comment>
<feature type="region of interest" description="Disordered" evidence="1">
    <location>
        <begin position="1"/>
        <end position="77"/>
    </location>
</feature>
<keyword evidence="4" id="KW-1185">Reference proteome</keyword>
<dbReference type="EMBL" id="CAVNYO010000405">
    <property type="protein sequence ID" value="CAK5275086.1"/>
    <property type="molecule type" value="Genomic_DNA"/>
</dbReference>
<proteinExistence type="predicted"/>
<feature type="compositionally biased region" description="Basic and acidic residues" evidence="1">
    <location>
        <begin position="58"/>
        <end position="71"/>
    </location>
</feature>
<reference evidence="3" key="1">
    <citation type="submission" date="2023-11" db="EMBL/GenBank/DDBJ databases">
        <authorList>
            <person name="De Vega J J."/>
            <person name="De Vega J J."/>
        </authorList>
    </citation>
    <scope>NUCLEOTIDE SEQUENCE</scope>
</reference>
<evidence type="ECO:0000313" key="3">
    <source>
        <dbReference type="EMBL" id="CAK5275086.1"/>
    </source>
</evidence>
<evidence type="ECO:0000313" key="2">
    <source>
        <dbReference type="EMBL" id="CAK5263193.1"/>
    </source>
</evidence>
<evidence type="ECO:0000256" key="1">
    <source>
        <dbReference type="SAM" id="MobiDB-lite"/>
    </source>
</evidence>
<dbReference type="Proteomes" id="UP001295794">
    <property type="component" value="Unassembled WGS sequence"/>
</dbReference>
<accession>A0AAD2HHF0</accession>
<gene>
    <name evidence="3" type="ORF">MYCIT1_LOCUS22641</name>
    <name evidence="2" type="ORF">MYCIT1_LOCUS2501</name>
</gene>
<protein>
    <submittedName>
        <fullName evidence="3">Uncharacterized protein</fullName>
    </submittedName>
</protein>
<dbReference type="EMBL" id="CAVNYO010000035">
    <property type="protein sequence ID" value="CAK5263193.1"/>
    <property type="molecule type" value="Genomic_DNA"/>
</dbReference>
<feature type="compositionally biased region" description="Polar residues" evidence="1">
    <location>
        <begin position="23"/>
        <end position="35"/>
    </location>
</feature>
<organism evidence="3 4">
    <name type="scientific">Mycena citricolor</name>
    <dbReference type="NCBI Taxonomy" id="2018698"/>
    <lineage>
        <taxon>Eukaryota</taxon>
        <taxon>Fungi</taxon>
        <taxon>Dikarya</taxon>
        <taxon>Basidiomycota</taxon>
        <taxon>Agaricomycotina</taxon>
        <taxon>Agaricomycetes</taxon>
        <taxon>Agaricomycetidae</taxon>
        <taxon>Agaricales</taxon>
        <taxon>Marasmiineae</taxon>
        <taxon>Mycenaceae</taxon>
        <taxon>Mycena</taxon>
    </lineage>
</organism>